<proteinExistence type="inferred from homology"/>
<comment type="subcellular location">
    <subcellularLocation>
        <location evidence="1">Cytoplasm</location>
    </subcellularLocation>
</comment>
<dbReference type="PANTHER" id="PTHR46630:SF1">
    <property type="entry name" value="TETRATRICOPEPTIDE REPEAT PROTEIN 29"/>
    <property type="match status" value="1"/>
</dbReference>
<organism evidence="7 8">
    <name type="scientific">Shewanella algidipiscicola</name>
    <dbReference type="NCBI Taxonomy" id="614070"/>
    <lineage>
        <taxon>Bacteria</taxon>
        <taxon>Pseudomonadati</taxon>
        <taxon>Pseudomonadota</taxon>
        <taxon>Gammaproteobacteria</taxon>
        <taxon>Alteromonadales</taxon>
        <taxon>Shewanellaceae</taxon>
        <taxon>Shewanella</taxon>
    </lineage>
</organism>
<feature type="repeat" description="TPR" evidence="6">
    <location>
        <begin position="157"/>
        <end position="190"/>
    </location>
</feature>
<evidence type="ECO:0000256" key="5">
    <source>
        <dbReference type="ARBA" id="ARBA00038253"/>
    </source>
</evidence>
<evidence type="ECO:0000256" key="1">
    <source>
        <dbReference type="ARBA" id="ARBA00004496"/>
    </source>
</evidence>
<reference evidence="7 8" key="1">
    <citation type="submission" date="2021-05" db="EMBL/GenBank/DDBJ databases">
        <title>Molecular characterization for Shewanella algae harboring chromosomal blaOXA-55-like strains isolated from clinical and environment sample.</title>
        <authorList>
            <person name="Ohama Y."/>
            <person name="Aoki K."/>
            <person name="Harada S."/>
            <person name="Moriya K."/>
            <person name="Ishii Y."/>
            <person name="Tateda K."/>
        </authorList>
    </citation>
    <scope>NUCLEOTIDE SEQUENCE [LARGE SCALE GENOMIC DNA]</scope>
    <source>
        <strain evidence="7 8">LMG 23746</strain>
    </source>
</reference>
<evidence type="ECO:0000313" key="8">
    <source>
        <dbReference type="Proteomes" id="UP000761574"/>
    </source>
</evidence>
<dbReference type="PANTHER" id="PTHR46630">
    <property type="entry name" value="TETRATRICOPEPTIDE REPEAT PROTEIN 29"/>
    <property type="match status" value="1"/>
</dbReference>
<protein>
    <recommendedName>
        <fullName evidence="9">Tetratricopeptide repeat protein</fullName>
    </recommendedName>
</protein>
<dbReference type="Gene3D" id="1.25.40.10">
    <property type="entry name" value="Tetratricopeptide repeat domain"/>
    <property type="match status" value="2"/>
</dbReference>
<keyword evidence="4 6" id="KW-0802">TPR repeat</keyword>
<dbReference type="InterPro" id="IPR011990">
    <property type="entry name" value="TPR-like_helical_dom_sf"/>
</dbReference>
<evidence type="ECO:0008006" key="9">
    <source>
        <dbReference type="Google" id="ProtNLM"/>
    </source>
</evidence>
<keyword evidence="3" id="KW-0677">Repeat</keyword>
<dbReference type="SUPFAM" id="SSF48452">
    <property type="entry name" value="TPR-like"/>
    <property type="match status" value="2"/>
</dbReference>
<dbReference type="InterPro" id="IPR019734">
    <property type="entry name" value="TPR_rpt"/>
</dbReference>
<accession>A0ABQ4P4R0</accession>
<comment type="similarity">
    <text evidence="5">Belongs to the Rap family.</text>
</comment>
<evidence type="ECO:0000256" key="6">
    <source>
        <dbReference type="PROSITE-ProRule" id="PRU00339"/>
    </source>
</evidence>
<evidence type="ECO:0000256" key="4">
    <source>
        <dbReference type="ARBA" id="ARBA00022803"/>
    </source>
</evidence>
<keyword evidence="8" id="KW-1185">Reference proteome</keyword>
<sequence>MQSLNFDLSFNNDTEFRQIAHEHGFDAEGLEEQLQWLARIYLESDLGENASISKASAIITSLETIADTPYDMSKLYMLKARKIGREKQDYQQAIALYTQALNQLDNSEDVRTVLLRHNIHHQLGDLYRITLHTAQAQFHLNQYRQLAYQLNNDYLSANAEAALGKFYTKNEQFNKALQHYTQAIRRSENINQPFLNAILSLRLARVYRELQSWDEALQYAHKAADGFKALNNNNYLSSCMTAIAIVYAEQGLWNQAIDYYLNAQQIDVKSGNLTAQALNFHNLGEAYFNNNEAQTALDFLIKANSLFLQKKSKHYLVYNDLLIAQVASSIEDWHMVNNYAAKAFVLAKEKSLLEQMVEALRYRTQAFIALGDTEKAHNALTQLLDLSDELNQQANEKPESNENSLAEQKLALQLSQLKTTSNIQQQQSAQFKTALVISLVLAAMLLLTCIYQWRSKQQISLRKGALKKRLTNEPVSEINGYRGLTESLSQADKLAMVGLISLTNKHNIDIQWGVDAYQQVMLKFMSQLDLQLECDSYLIRPGVLAITLKQSIAPMMLLGDIRRVLETQPKLNDAQLHLGILSLPLLQDPDIKLEPNIYFNVLQMMVAGAISLGHNKDYFVSIIPLSFAPVAIFSPPLYSHLEKGISRGLVKVECNDDKTLIRWPSDHITID</sequence>
<comment type="caution">
    <text evidence="7">The sequence shown here is derived from an EMBL/GenBank/DDBJ whole genome shotgun (WGS) entry which is preliminary data.</text>
</comment>
<gene>
    <name evidence="7" type="ORF">TUM4630_03340</name>
</gene>
<dbReference type="InterPro" id="IPR051476">
    <property type="entry name" value="Bac_ResReg_Asp_Phosphatase"/>
</dbReference>
<dbReference type="EMBL" id="BPFB01000003">
    <property type="protein sequence ID" value="GIU42418.1"/>
    <property type="molecule type" value="Genomic_DNA"/>
</dbReference>
<name>A0ABQ4P4R0_9GAMM</name>
<dbReference type="SMART" id="SM00028">
    <property type="entry name" value="TPR"/>
    <property type="match status" value="4"/>
</dbReference>
<dbReference type="Pfam" id="PF13424">
    <property type="entry name" value="TPR_12"/>
    <property type="match status" value="1"/>
</dbReference>
<evidence type="ECO:0000256" key="3">
    <source>
        <dbReference type="ARBA" id="ARBA00022737"/>
    </source>
</evidence>
<evidence type="ECO:0000313" key="7">
    <source>
        <dbReference type="EMBL" id="GIU42418.1"/>
    </source>
</evidence>
<evidence type="ECO:0000256" key="2">
    <source>
        <dbReference type="ARBA" id="ARBA00022490"/>
    </source>
</evidence>
<dbReference type="PROSITE" id="PS50005">
    <property type="entry name" value="TPR"/>
    <property type="match status" value="1"/>
</dbReference>
<keyword evidence="2" id="KW-0963">Cytoplasm</keyword>
<dbReference type="Proteomes" id="UP000761574">
    <property type="component" value="Unassembled WGS sequence"/>
</dbReference>